<dbReference type="AlphaFoldDB" id="A0A024PAJ8"/>
<feature type="transmembrane region" description="Helical" evidence="5">
    <location>
        <begin position="10"/>
        <end position="28"/>
    </location>
</feature>
<dbReference type="InterPro" id="IPR058636">
    <property type="entry name" value="Beta-barrel_YknX"/>
</dbReference>
<evidence type="ECO:0000256" key="2">
    <source>
        <dbReference type="ARBA" id="ARBA00023054"/>
    </source>
</evidence>
<keyword evidence="5" id="KW-0472">Membrane</keyword>
<dbReference type="PANTHER" id="PTHR32347:SF14">
    <property type="entry name" value="EFFLUX SYSTEM COMPONENT YKNX-RELATED"/>
    <property type="match status" value="1"/>
</dbReference>
<evidence type="ECO:0000259" key="7">
    <source>
        <dbReference type="Pfam" id="PF25990"/>
    </source>
</evidence>
<reference evidence="8 9" key="2">
    <citation type="submission" date="2014-05" db="EMBL/GenBank/DDBJ databases">
        <title>Draft genome sequence of Halobacillus karajensis HK-03.</title>
        <authorList>
            <person name="Khelaifia S."/>
            <person name="Croce O."/>
            <person name="Lagier J.C."/>
            <person name="Raoult D."/>
        </authorList>
    </citation>
    <scope>NUCLEOTIDE SEQUENCE [LARGE SCALE GENOMIC DNA]</scope>
    <source>
        <strain evidence="8 9">HD-03</strain>
    </source>
</reference>
<dbReference type="OrthoDB" id="2446145at2"/>
<comment type="subcellular location">
    <subcellularLocation>
        <location evidence="1">Cell envelope</location>
    </subcellularLocation>
</comment>
<evidence type="ECO:0000256" key="5">
    <source>
        <dbReference type="SAM" id="Phobius"/>
    </source>
</evidence>
<dbReference type="EMBL" id="CCDI010000006">
    <property type="protein sequence ID" value="CDQ25457.1"/>
    <property type="molecule type" value="Genomic_DNA"/>
</dbReference>
<feature type="region of interest" description="Disordered" evidence="4">
    <location>
        <begin position="135"/>
        <end position="161"/>
    </location>
</feature>
<feature type="compositionally biased region" description="Polar residues" evidence="4">
    <location>
        <begin position="145"/>
        <end position="159"/>
    </location>
</feature>
<evidence type="ECO:0000313" key="9">
    <source>
        <dbReference type="Proteomes" id="UP000028868"/>
    </source>
</evidence>
<evidence type="ECO:0000313" key="8">
    <source>
        <dbReference type="EMBL" id="CDQ25457.1"/>
    </source>
</evidence>
<evidence type="ECO:0000259" key="6">
    <source>
        <dbReference type="Pfam" id="PF25984"/>
    </source>
</evidence>
<gene>
    <name evidence="8" type="primary">yknX</name>
    <name evidence="8" type="ORF">BN983_03803</name>
</gene>
<sequence>MKKINGKGRIIGLLIIAFITTNAFLIFLDEEERVDRKSYIDEWSKSITYDLFEKMETKAVFTSKEKEAVYFDENTGSFNEFLVKEGDTVSEGDELYTYNVLNYYQEEARLQSEIDRLEEEMEAISSFINEIESYRVPDPPETEDNSGLFNNDTSSNEETPPSYVETEYLKEEKIAEQEAELAKQEAMLEMVENQLDQLQNDGDQITVTSAFSGTVTNISESLEAPLLTLESPNLVLEGAIHEQDRSQVKEEMTVEIYVPELDYETTGTLSSVDQFPQETDVNRLSRYPFTVTLDQPSEDLLPGYHAELKVITEEALGVVTALDTALETDENLYAWVMDEEGMLERRAIETGLEDKGLVEIVSGLEDGEWLAVKPKDEFRNGAVFFTPLHTEDLQVQEVFNIERRSMLSYGLLGLLSR</sequence>
<dbReference type="GO" id="GO:0030313">
    <property type="term" value="C:cell envelope"/>
    <property type="evidence" value="ECO:0007669"/>
    <property type="project" value="UniProtKB-SubCell"/>
</dbReference>
<feature type="domain" description="YknX-like barrel-sandwich hybrid" evidence="6">
    <location>
        <begin position="67"/>
        <end position="222"/>
    </location>
</feature>
<accession>A0A024PAJ8</accession>
<evidence type="ECO:0000256" key="1">
    <source>
        <dbReference type="ARBA" id="ARBA00004196"/>
    </source>
</evidence>
<keyword evidence="9" id="KW-1185">Reference proteome</keyword>
<dbReference type="InterPro" id="IPR058639">
    <property type="entry name" value="BSH_YknX-like"/>
</dbReference>
<dbReference type="InterPro" id="IPR050465">
    <property type="entry name" value="UPF0194_transport"/>
</dbReference>
<dbReference type="RefSeq" id="WP_035511192.1">
    <property type="nucleotide sequence ID" value="NZ_CCDH010000006.1"/>
</dbReference>
<keyword evidence="5" id="KW-0812">Transmembrane</keyword>
<reference evidence="9" key="1">
    <citation type="submission" date="2014-03" db="EMBL/GenBank/DDBJ databases">
        <authorList>
            <person name="Urmite Genomes U."/>
        </authorList>
    </citation>
    <scope>NUCLEOTIDE SEQUENCE [LARGE SCALE GENOMIC DNA]</scope>
    <source>
        <strain evidence="9">HD-03</strain>
    </source>
</reference>
<dbReference type="Proteomes" id="UP000028868">
    <property type="component" value="Unassembled WGS sequence"/>
</dbReference>
<evidence type="ECO:0000256" key="3">
    <source>
        <dbReference type="SAM" id="Coils"/>
    </source>
</evidence>
<name>A0A024PAJ8_9BACI</name>
<dbReference type="Gene3D" id="2.40.420.20">
    <property type="match status" value="1"/>
</dbReference>
<dbReference type="Gene3D" id="2.40.30.170">
    <property type="match status" value="1"/>
</dbReference>
<keyword evidence="2 3" id="KW-0175">Coiled coil</keyword>
<dbReference type="PANTHER" id="PTHR32347">
    <property type="entry name" value="EFFLUX SYSTEM COMPONENT YKNX-RELATED"/>
    <property type="match status" value="1"/>
</dbReference>
<feature type="domain" description="YknX-like beta-barrel" evidence="7">
    <location>
        <begin position="235"/>
        <end position="310"/>
    </location>
</feature>
<proteinExistence type="predicted"/>
<feature type="coiled-coil region" evidence="3">
    <location>
        <begin position="100"/>
        <end position="127"/>
    </location>
</feature>
<dbReference type="Pfam" id="PF25984">
    <property type="entry name" value="BSH_YknX"/>
    <property type="match status" value="1"/>
</dbReference>
<comment type="caution">
    <text evidence="8">The sequence shown here is derived from an EMBL/GenBank/DDBJ whole genome shotgun (WGS) entry which is preliminary data.</text>
</comment>
<keyword evidence="5" id="KW-1133">Transmembrane helix</keyword>
<evidence type="ECO:0000256" key="4">
    <source>
        <dbReference type="SAM" id="MobiDB-lite"/>
    </source>
</evidence>
<feature type="coiled-coil region" evidence="3">
    <location>
        <begin position="169"/>
        <end position="208"/>
    </location>
</feature>
<organism evidence="8 9">
    <name type="scientific">Halobacillus karajensis</name>
    <dbReference type="NCBI Taxonomy" id="195088"/>
    <lineage>
        <taxon>Bacteria</taxon>
        <taxon>Bacillati</taxon>
        <taxon>Bacillota</taxon>
        <taxon>Bacilli</taxon>
        <taxon>Bacillales</taxon>
        <taxon>Bacillaceae</taxon>
        <taxon>Halobacillus</taxon>
    </lineage>
</organism>
<dbReference type="Pfam" id="PF25990">
    <property type="entry name" value="Beta-barrel_YknX"/>
    <property type="match status" value="1"/>
</dbReference>
<protein>
    <submittedName>
        <fullName evidence="8">Efflux system component YknX</fullName>
    </submittedName>
</protein>